<gene>
    <name evidence="1" type="ORF">JIN85_16215</name>
</gene>
<proteinExistence type="predicted"/>
<accession>A0A934S9Q9</accession>
<organism evidence="1 2">
    <name type="scientific">Luteolibacter pohnpeiensis</name>
    <dbReference type="NCBI Taxonomy" id="454153"/>
    <lineage>
        <taxon>Bacteria</taxon>
        <taxon>Pseudomonadati</taxon>
        <taxon>Verrucomicrobiota</taxon>
        <taxon>Verrucomicrobiia</taxon>
        <taxon>Verrucomicrobiales</taxon>
        <taxon>Verrucomicrobiaceae</taxon>
        <taxon>Luteolibacter</taxon>
    </lineage>
</organism>
<reference evidence="1" key="1">
    <citation type="submission" date="2021-01" db="EMBL/GenBank/DDBJ databases">
        <title>Modified the classification status of verrucomicrobia.</title>
        <authorList>
            <person name="Feng X."/>
        </authorList>
    </citation>
    <scope>NUCLEOTIDE SEQUENCE</scope>
    <source>
        <strain evidence="1">KCTC 22041</strain>
    </source>
</reference>
<comment type="caution">
    <text evidence="1">The sequence shown here is derived from an EMBL/GenBank/DDBJ whole genome shotgun (WGS) entry which is preliminary data.</text>
</comment>
<dbReference type="RefSeq" id="WP_200272668.1">
    <property type="nucleotide sequence ID" value="NZ_JAENIJ010000031.1"/>
</dbReference>
<name>A0A934S9Q9_9BACT</name>
<evidence type="ECO:0000313" key="1">
    <source>
        <dbReference type="EMBL" id="MBK1883965.1"/>
    </source>
</evidence>
<evidence type="ECO:0000313" key="2">
    <source>
        <dbReference type="Proteomes" id="UP000603141"/>
    </source>
</evidence>
<dbReference type="Proteomes" id="UP000603141">
    <property type="component" value="Unassembled WGS sequence"/>
</dbReference>
<sequence length="417" mass="46230">MKSRKNLIRGIAVTALVVAGVACYDQFRLNQARIGLSAARSKAATLDLFSESGDFKKSRFTSKQDRNAEAALQQKAVTDFLSLVDQIIGLSDEEKSKEDELSRKLMVQWMALNPKVLELLVAEMLQGSRADELRQQMAAVSLVKLAAELPESALAYLDQASAYLKDNPERVQFLEGTIAEALKSWAKRNPLAAAQWVQENGGKYDAFLSSQAKYQILTSAASVDLNLAFRLIDQLELNSNDSAVMLARSAATPQQRTDFLQALQQNSSSIVDKSLRSEMERKAMEVIATRTLQDGFIEATGWVKSANLDSDEMDVFVSKLDYASSLGETGPWLDWLGDHSENDQAANTARQLVIDWTNADYQAAGEWLRTAEEGEIKNQAIQAYAVTISKYDPESAKEWALMLPAGELRDETLREIE</sequence>
<keyword evidence="2" id="KW-1185">Reference proteome</keyword>
<dbReference type="AlphaFoldDB" id="A0A934S9Q9"/>
<protein>
    <submittedName>
        <fullName evidence="1">Uncharacterized protein</fullName>
    </submittedName>
</protein>
<dbReference type="EMBL" id="JAENIJ010000031">
    <property type="protein sequence ID" value="MBK1883965.1"/>
    <property type="molecule type" value="Genomic_DNA"/>
</dbReference>
<dbReference type="PROSITE" id="PS51257">
    <property type="entry name" value="PROKAR_LIPOPROTEIN"/>
    <property type="match status" value="1"/>
</dbReference>